<dbReference type="EMBL" id="BJWL01000015">
    <property type="protein sequence ID" value="GFZ02750.1"/>
    <property type="molecule type" value="Genomic_DNA"/>
</dbReference>
<dbReference type="PROSITE" id="PS50089">
    <property type="entry name" value="ZF_RING_2"/>
    <property type="match status" value="1"/>
</dbReference>
<gene>
    <name evidence="9" type="ORF">Acr_15g0013580</name>
</gene>
<keyword evidence="5 6" id="KW-0863">Zinc-finger</keyword>
<dbReference type="AlphaFoldDB" id="A0A7J0FX59"/>
<evidence type="ECO:0000256" key="3">
    <source>
        <dbReference type="ARBA" id="ARBA00022679"/>
    </source>
</evidence>
<dbReference type="InterPro" id="IPR001841">
    <property type="entry name" value="Znf_RING"/>
</dbReference>
<comment type="pathway">
    <text evidence="2 6">Protein modification; protein ubiquitination.</text>
</comment>
<comment type="catalytic activity">
    <reaction evidence="1 6">
        <text>S-ubiquitinyl-[E2 ubiquitin-conjugating enzyme]-L-cysteine + [acceptor protein]-L-lysine = [E2 ubiquitin-conjugating enzyme]-L-cysteine + N(6)-ubiquitinyl-[acceptor protein]-L-lysine.</text>
        <dbReference type="EC" id="2.3.2.27"/>
    </reaction>
</comment>
<dbReference type="InterPro" id="IPR013083">
    <property type="entry name" value="Znf_RING/FYVE/PHD"/>
</dbReference>
<feature type="region of interest" description="Disordered" evidence="7">
    <location>
        <begin position="177"/>
        <end position="203"/>
    </location>
</feature>
<evidence type="ECO:0000256" key="2">
    <source>
        <dbReference type="ARBA" id="ARBA00004906"/>
    </source>
</evidence>
<feature type="region of interest" description="Disordered" evidence="7">
    <location>
        <begin position="318"/>
        <end position="355"/>
    </location>
</feature>
<evidence type="ECO:0000313" key="10">
    <source>
        <dbReference type="Proteomes" id="UP000585474"/>
    </source>
</evidence>
<feature type="compositionally biased region" description="Basic and acidic residues" evidence="7">
    <location>
        <begin position="184"/>
        <end position="203"/>
    </location>
</feature>
<keyword evidence="3 6" id="KW-0808">Transferase</keyword>
<evidence type="ECO:0000259" key="8">
    <source>
        <dbReference type="PROSITE" id="PS50089"/>
    </source>
</evidence>
<dbReference type="InterPro" id="IPR045103">
    <property type="entry name" value="RNF5/RNF185-like"/>
</dbReference>
<organism evidence="9 10">
    <name type="scientific">Actinidia rufa</name>
    <dbReference type="NCBI Taxonomy" id="165716"/>
    <lineage>
        <taxon>Eukaryota</taxon>
        <taxon>Viridiplantae</taxon>
        <taxon>Streptophyta</taxon>
        <taxon>Embryophyta</taxon>
        <taxon>Tracheophyta</taxon>
        <taxon>Spermatophyta</taxon>
        <taxon>Magnoliopsida</taxon>
        <taxon>eudicotyledons</taxon>
        <taxon>Gunneridae</taxon>
        <taxon>Pentapetalae</taxon>
        <taxon>asterids</taxon>
        <taxon>Ericales</taxon>
        <taxon>Actinidiaceae</taxon>
        <taxon>Actinidia</taxon>
    </lineage>
</organism>
<evidence type="ECO:0000256" key="5">
    <source>
        <dbReference type="PROSITE-ProRule" id="PRU00175"/>
    </source>
</evidence>
<dbReference type="SUPFAM" id="SSF57850">
    <property type="entry name" value="RING/U-box"/>
    <property type="match status" value="1"/>
</dbReference>
<dbReference type="Proteomes" id="UP000585474">
    <property type="component" value="Unassembled WGS sequence"/>
</dbReference>
<dbReference type="GO" id="GO:0016567">
    <property type="term" value="P:protein ubiquitination"/>
    <property type="evidence" value="ECO:0007669"/>
    <property type="project" value="UniProtKB-UniPathway"/>
</dbReference>
<dbReference type="Gene3D" id="3.30.40.10">
    <property type="entry name" value="Zinc/RING finger domain, C3HC4 (zinc finger)"/>
    <property type="match status" value="1"/>
</dbReference>
<keyword evidence="10" id="KW-1185">Reference proteome</keyword>
<dbReference type="OrthoDB" id="6270329at2759"/>
<dbReference type="PANTHER" id="PTHR12313">
    <property type="entry name" value="E3 UBIQUITIN-PROTEIN LIGASE RNF5-RELATED"/>
    <property type="match status" value="1"/>
</dbReference>
<protein>
    <recommendedName>
        <fullName evidence="6">E3 ubiquitin-protein ligase RMA</fullName>
        <ecNumber evidence="6">2.3.2.27</ecNumber>
    </recommendedName>
    <alternativeName>
        <fullName evidence="6">Protein RING membrane-anchor</fullName>
    </alternativeName>
    <alternativeName>
        <fullName evidence="6">RING-type E3 ubiquitin transferase RMA</fullName>
    </alternativeName>
</protein>
<evidence type="ECO:0000256" key="4">
    <source>
        <dbReference type="ARBA" id="ARBA00022786"/>
    </source>
</evidence>
<dbReference type="UniPathway" id="UPA00143"/>
<comment type="function">
    <text evidence="6">E3 ubiquitin-protein ligase.</text>
</comment>
<dbReference type="GO" id="GO:0008270">
    <property type="term" value="F:zinc ion binding"/>
    <property type="evidence" value="ECO:0007669"/>
    <property type="project" value="UniProtKB-KW"/>
</dbReference>
<comment type="domain">
    <text evidence="6">The RING-type zinc finger domain is responsible for E3 ligase activity.</text>
</comment>
<evidence type="ECO:0000256" key="6">
    <source>
        <dbReference type="RuleBase" id="RU369090"/>
    </source>
</evidence>
<dbReference type="GO" id="GO:0006511">
    <property type="term" value="P:ubiquitin-dependent protein catabolic process"/>
    <property type="evidence" value="ECO:0007669"/>
    <property type="project" value="UniProtKB-UniRule"/>
</dbReference>
<dbReference type="SMART" id="SM00184">
    <property type="entry name" value="RING"/>
    <property type="match status" value="1"/>
</dbReference>
<accession>A0A7J0FX59</accession>
<dbReference type="EC" id="2.3.2.27" evidence="6"/>
<feature type="domain" description="RING-type" evidence="8">
    <location>
        <begin position="124"/>
        <end position="165"/>
    </location>
</feature>
<keyword evidence="6" id="KW-0256">Endoplasmic reticulum</keyword>
<comment type="caution">
    <text evidence="9">The sequence shown here is derived from an EMBL/GenBank/DDBJ whole genome shotgun (WGS) entry which is preliminary data.</text>
</comment>
<keyword evidence="6" id="KW-0862">Zinc</keyword>
<proteinExistence type="predicted"/>
<keyword evidence="4 6" id="KW-0833">Ubl conjugation pathway</keyword>
<dbReference type="Pfam" id="PF14634">
    <property type="entry name" value="zf-RING_5"/>
    <property type="match status" value="1"/>
</dbReference>
<dbReference type="GO" id="GO:0061630">
    <property type="term" value="F:ubiquitin protein ligase activity"/>
    <property type="evidence" value="ECO:0007669"/>
    <property type="project" value="UniProtKB-UniRule"/>
</dbReference>
<evidence type="ECO:0000313" key="9">
    <source>
        <dbReference type="EMBL" id="GFZ02750.1"/>
    </source>
</evidence>
<reference evidence="9 10" key="1">
    <citation type="submission" date="2019-07" db="EMBL/GenBank/DDBJ databases">
        <title>De Novo Assembly of kiwifruit Actinidia rufa.</title>
        <authorList>
            <person name="Sugita-Konishi S."/>
            <person name="Sato K."/>
            <person name="Mori E."/>
            <person name="Abe Y."/>
            <person name="Kisaki G."/>
            <person name="Hamano K."/>
            <person name="Suezawa K."/>
            <person name="Otani M."/>
            <person name="Fukuda T."/>
            <person name="Manabe T."/>
            <person name="Gomi K."/>
            <person name="Tabuchi M."/>
            <person name="Akimitsu K."/>
            <person name="Kataoka I."/>
        </authorList>
    </citation>
    <scope>NUCLEOTIDE SEQUENCE [LARGE SCALE GENOMIC DNA]</scope>
    <source>
        <strain evidence="10">cv. Fuchu</strain>
    </source>
</reference>
<evidence type="ECO:0000256" key="7">
    <source>
        <dbReference type="SAM" id="MobiDB-lite"/>
    </source>
</evidence>
<name>A0A7J0FX59_9ERIC</name>
<sequence>MDLDLNQEPDSSTGSMVGLGSVLNELETSHEQIEERIRQLGSVTDRARQRQRWQRAPNHLPRTDRALTETFDSAVGEGTMENEEYSVDTAKIGKRGGFHLVAKALELDTDIKNVAGEGGGFFDCNICLDMATEPILTCCGHLFCWACFYKLSYVYSTAKECPVCNGEVNDKDITPIYGNGRNTRLSESESGEKVPPRPKAHRVESVRQQQVNRGVSHVPVAEALRRIRMRIGDAGERRFTRVFSETAASLSSISSGLNNQRLFEDHQELFIPDPLLGGSHGQVLHQTVDSITEIGSGGTVASSSGRTDISTSIVHLENPGPDAPAQINLIEPRPSSSSRRRNRLSRVSSVDNRVSRAPRRRRLNFNMDSYAI</sequence>
<comment type="subcellular location">
    <subcellularLocation>
        <location evidence="6">Endoplasmic reticulum membrane</location>
        <topology evidence="6">Single-pass type IV membrane protein</topology>
    </subcellularLocation>
</comment>
<keyword evidence="6" id="KW-0479">Metal-binding</keyword>
<evidence type="ECO:0000256" key="1">
    <source>
        <dbReference type="ARBA" id="ARBA00000900"/>
    </source>
</evidence>
<dbReference type="GO" id="GO:0005789">
    <property type="term" value="C:endoplasmic reticulum membrane"/>
    <property type="evidence" value="ECO:0007669"/>
    <property type="project" value="UniProtKB-SubCell"/>
</dbReference>